<protein>
    <recommendedName>
        <fullName evidence="1">DNA primase/polymerase bifunctional N-terminal domain-containing protein</fullName>
    </recommendedName>
</protein>
<name>A0A2A2D1S3_9ACTN</name>
<reference evidence="2 3" key="1">
    <citation type="submission" date="2017-08" db="EMBL/GenBank/DDBJ databases">
        <title>Genome sequence of Streptomyces albireticuli NRRL B-1670.</title>
        <authorList>
            <person name="Graham D.E."/>
            <person name="Mahan K.M."/>
            <person name="Klingeman D.M."/>
            <person name="Hettich R.L."/>
            <person name="Parry R.J."/>
            <person name="Spain J.C."/>
        </authorList>
    </citation>
    <scope>NUCLEOTIDE SEQUENCE [LARGE SCALE GENOMIC DNA]</scope>
    <source>
        <strain evidence="2 3">NRRL B-1670</strain>
    </source>
</reference>
<dbReference type="SMART" id="SM00943">
    <property type="entry name" value="Prim-Pol"/>
    <property type="match status" value="1"/>
</dbReference>
<gene>
    <name evidence="2" type="ORF">CK936_30215</name>
</gene>
<dbReference type="SUPFAM" id="SSF56747">
    <property type="entry name" value="Prim-pol domain"/>
    <property type="match status" value="1"/>
</dbReference>
<dbReference type="Proteomes" id="UP000218944">
    <property type="component" value="Unassembled WGS sequence"/>
</dbReference>
<dbReference type="EMBL" id="NSJV01000569">
    <property type="protein sequence ID" value="PAU45290.1"/>
    <property type="molecule type" value="Genomic_DNA"/>
</dbReference>
<feature type="domain" description="DNA primase/polymerase bifunctional N-terminal" evidence="1">
    <location>
        <begin position="22"/>
        <end position="191"/>
    </location>
</feature>
<evidence type="ECO:0000259" key="1">
    <source>
        <dbReference type="SMART" id="SM00943"/>
    </source>
</evidence>
<dbReference type="Pfam" id="PF09250">
    <property type="entry name" value="Prim-Pol"/>
    <property type="match status" value="1"/>
</dbReference>
<organism evidence="2 3">
    <name type="scientific">Streptomyces albireticuli</name>
    <dbReference type="NCBI Taxonomy" id="1940"/>
    <lineage>
        <taxon>Bacteria</taxon>
        <taxon>Bacillati</taxon>
        <taxon>Actinomycetota</taxon>
        <taxon>Actinomycetes</taxon>
        <taxon>Kitasatosporales</taxon>
        <taxon>Streptomycetaceae</taxon>
        <taxon>Streptomyces</taxon>
    </lineage>
</organism>
<dbReference type="RefSeq" id="WP_095584130.1">
    <property type="nucleotide sequence ID" value="NZ_JAJQQQ010000026.1"/>
</dbReference>
<comment type="caution">
    <text evidence="2">The sequence shown here is derived from an EMBL/GenBank/DDBJ whole genome shotgun (WGS) entry which is preliminary data.</text>
</comment>
<keyword evidence="3" id="KW-1185">Reference proteome</keyword>
<accession>A0A2A2D1S3</accession>
<dbReference type="InterPro" id="IPR015330">
    <property type="entry name" value="DNA_primase/pol_bifunc_N"/>
</dbReference>
<evidence type="ECO:0000313" key="3">
    <source>
        <dbReference type="Proteomes" id="UP000218944"/>
    </source>
</evidence>
<evidence type="ECO:0000313" key="2">
    <source>
        <dbReference type="EMBL" id="PAU45290.1"/>
    </source>
</evidence>
<sequence length="318" mass="34210">MNQDAAAHRPGVADRPRLLAAALGYARRGMPVHPLRLGEKEPRWLAWQRRATCDETEVRRLWERAPYNVGVMTGNGLVVIDLDQPKPGVVYREHAATPGARDGRDALRMLIEAAGAAWPQTMTVTTASGGAHLYFATDPDIEVRSSVRRIGQHIDVRAAGGYVVGIGSEVGGHRYVLQPGPTEPAPMPQWLLDLCLAQHDEHQEHADPAPAPSAPVFAPSSNRARAWAVGTLQGMANDLARMAPGTGRDTELYKKSSRGHRLVVAGLVTEAEVEEAMLWAAGSCGLTAEHGELRVRASIRSGMASRRGQAPLHPPASA</sequence>
<dbReference type="AlphaFoldDB" id="A0A2A2D1S3"/>
<proteinExistence type="predicted"/>
<dbReference type="CDD" id="cd04859">
    <property type="entry name" value="Prim_Pol"/>
    <property type="match status" value="1"/>
</dbReference>